<dbReference type="GO" id="GO:0000462">
    <property type="term" value="P:maturation of SSU-rRNA from tricistronic rRNA transcript (SSU-rRNA, 5.8S rRNA, LSU-rRNA)"/>
    <property type="evidence" value="ECO:0007669"/>
    <property type="project" value="TreeGrafter"/>
</dbReference>
<feature type="compositionally biased region" description="Polar residues" evidence="1">
    <location>
        <begin position="285"/>
        <end position="295"/>
    </location>
</feature>
<gene>
    <name evidence="2" type="ORF">AM587_10010796</name>
</gene>
<evidence type="ECO:0000313" key="2">
    <source>
        <dbReference type="EMBL" id="KUF78857.1"/>
    </source>
</evidence>
<feature type="compositionally biased region" description="Basic residues" evidence="1">
    <location>
        <begin position="126"/>
        <end position="142"/>
    </location>
</feature>
<sequence length="324" mass="37026">MAFQFPVASGKKKKVEVFECPTETWKERKPRVSKNKGRDDEPEMTLRQEIRKEFDDTFDSVLEFATSNLKGKEKKIHEAKKIEALGGKAAKNRSVPYKILIGLKTKGAARKQRREELLKESDVVTGKRKSSSKSRDQHKRKKVDYGVQATKGRFKGGVLDVRAHTDGYVASPNKEFKRIDSEFSPHQQGKRFFSDAEEDEDIVTKIHHWKQTHPNKSKTKAPQKRQDLFIEVVKKEPESSNAIPLASNDIQLNRLLDDYMLGEKGDQIMQKMEALTTDDPPSPVQNPKSHLQQNHFGDDQTNESPLDLDAMVSMGDFEKYIAEN</sequence>
<dbReference type="GO" id="GO:0005730">
    <property type="term" value="C:nucleolus"/>
    <property type="evidence" value="ECO:0007669"/>
    <property type="project" value="TreeGrafter"/>
</dbReference>
<organism evidence="2 3">
    <name type="scientific">Phytophthora nicotianae</name>
    <name type="common">Potato buckeye rot agent</name>
    <name type="synonym">Phytophthora parasitica</name>
    <dbReference type="NCBI Taxonomy" id="4792"/>
    <lineage>
        <taxon>Eukaryota</taxon>
        <taxon>Sar</taxon>
        <taxon>Stramenopiles</taxon>
        <taxon>Oomycota</taxon>
        <taxon>Peronosporomycetes</taxon>
        <taxon>Peronosporales</taxon>
        <taxon>Peronosporaceae</taxon>
        <taxon>Phytophthora</taxon>
    </lineage>
</organism>
<dbReference type="OrthoDB" id="5556956at2759"/>
<reference evidence="2 3" key="1">
    <citation type="submission" date="2015-11" db="EMBL/GenBank/DDBJ databases">
        <title>Genomes and virulence difference between two physiological races of Phytophthora nicotianae.</title>
        <authorList>
            <person name="Liu H."/>
            <person name="Ma X."/>
            <person name="Yu H."/>
            <person name="Fang D."/>
            <person name="Li Y."/>
            <person name="Wang X."/>
            <person name="Wang W."/>
            <person name="Dong Y."/>
            <person name="Xiao B."/>
        </authorList>
    </citation>
    <scope>NUCLEOTIDE SEQUENCE [LARGE SCALE GENOMIC DNA]</scope>
    <source>
        <strain evidence="3">race 0</strain>
    </source>
</reference>
<evidence type="ECO:0000313" key="3">
    <source>
        <dbReference type="Proteomes" id="UP000052943"/>
    </source>
</evidence>
<dbReference type="InterPro" id="IPR053030">
    <property type="entry name" value="Ribosomal_biogenesis_FAF1-like"/>
</dbReference>
<dbReference type="Pfam" id="PF15375">
    <property type="entry name" value="FSAF1"/>
    <property type="match status" value="1"/>
</dbReference>
<feature type="compositionally biased region" description="Basic and acidic residues" evidence="1">
    <location>
        <begin position="113"/>
        <end position="122"/>
    </location>
</feature>
<feature type="region of interest" description="Disordered" evidence="1">
    <location>
        <begin position="276"/>
        <end position="306"/>
    </location>
</feature>
<accession>A0A0W8C437</accession>
<evidence type="ECO:0000256" key="1">
    <source>
        <dbReference type="SAM" id="MobiDB-lite"/>
    </source>
</evidence>
<dbReference type="PANTHER" id="PTHR28096:SF1">
    <property type="entry name" value="PROTEIN FAF1"/>
    <property type="match status" value="1"/>
</dbReference>
<comment type="caution">
    <text evidence="2">The sequence shown here is derived from an EMBL/GenBank/DDBJ whole genome shotgun (WGS) entry which is preliminary data.</text>
</comment>
<dbReference type="AlphaFoldDB" id="A0A0W8C437"/>
<dbReference type="EMBL" id="LNFO01005140">
    <property type="protein sequence ID" value="KUF78857.1"/>
    <property type="molecule type" value="Genomic_DNA"/>
</dbReference>
<dbReference type="InterPro" id="IPR027973">
    <property type="entry name" value="FSAF1-like"/>
</dbReference>
<protein>
    <submittedName>
        <fullName evidence="2">Uncharacterized protein</fullName>
    </submittedName>
</protein>
<dbReference type="PANTHER" id="PTHR28096">
    <property type="entry name" value="PROTEIN FAF1"/>
    <property type="match status" value="1"/>
</dbReference>
<feature type="region of interest" description="Disordered" evidence="1">
    <location>
        <begin position="106"/>
        <end position="147"/>
    </location>
</feature>
<name>A0A0W8C437_PHYNI</name>
<proteinExistence type="predicted"/>
<dbReference type="Proteomes" id="UP000052943">
    <property type="component" value="Unassembled WGS sequence"/>
</dbReference>